<dbReference type="InterPro" id="IPR037165">
    <property type="entry name" value="AldOxase/xan_DH_Mopterin-bd_sf"/>
</dbReference>
<keyword evidence="1" id="KW-0500">Molybdenum</keyword>
<dbReference type="PANTHER" id="PTHR11908">
    <property type="entry name" value="XANTHINE DEHYDROGENASE"/>
    <property type="match status" value="1"/>
</dbReference>
<dbReference type="Proteomes" id="UP000280960">
    <property type="component" value="Chromosome"/>
</dbReference>
<gene>
    <name evidence="4" type="ORF">D2962_15495</name>
</gene>
<keyword evidence="5" id="KW-1185">Reference proteome</keyword>
<feature type="domain" description="Aldehyde oxidase/xanthine dehydrogenase a/b hammerhead" evidence="3">
    <location>
        <begin position="20"/>
        <end position="124"/>
    </location>
</feature>
<dbReference type="EMBL" id="CP033169">
    <property type="protein sequence ID" value="AYO31819.1"/>
    <property type="molecule type" value="Genomic_DNA"/>
</dbReference>
<dbReference type="SUPFAM" id="SSF54665">
    <property type="entry name" value="CO dehydrogenase molybdoprotein N-domain-like"/>
    <property type="match status" value="1"/>
</dbReference>
<proteinExistence type="predicted"/>
<organism evidence="4 5">
    <name type="scientific">Biomaibacter acetigenes</name>
    <dbReference type="NCBI Taxonomy" id="2316383"/>
    <lineage>
        <taxon>Bacteria</taxon>
        <taxon>Bacillati</taxon>
        <taxon>Bacillota</taxon>
        <taxon>Clostridia</taxon>
        <taxon>Thermosediminibacterales</taxon>
        <taxon>Tepidanaerobacteraceae</taxon>
        <taxon>Biomaibacter</taxon>
    </lineage>
</organism>
<dbReference type="InterPro" id="IPR000674">
    <property type="entry name" value="Ald_Oxase/Xan_DH_a/b"/>
</dbReference>
<dbReference type="InterPro" id="IPR036856">
    <property type="entry name" value="Ald_Oxase/Xan_DH_a/b_sf"/>
</dbReference>
<keyword evidence="2" id="KW-0560">Oxidoreductase</keyword>
<evidence type="ECO:0000256" key="2">
    <source>
        <dbReference type="ARBA" id="ARBA00023002"/>
    </source>
</evidence>
<dbReference type="GO" id="GO:0005506">
    <property type="term" value="F:iron ion binding"/>
    <property type="evidence" value="ECO:0007669"/>
    <property type="project" value="InterPro"/>
</dbReference>
<protein>
    <submittedName>
        <fullName evidence="4">Xanthine dehydrogenase family protein molybdopterin-binding subunit</fullName>
    </submittedName>
</protein>
<reference evidence="4 5" key="1">
    <citation type="submission" date="2018-10" db="EMBL/GenBank/DDBJ databases">
        <authorList>
            <person name="Zhang X."/>
        </authorList>
    </citation>
    <scope>NUCLEOTIDE SEQUENCE [LARGE SCALE GENOMIC DNA]</scope>
    <source>
        <strain evidence="4 5">SK-G1</strain>
    </source>
</reference>
<evidence type="ECO:0000313" key="5">
    <source>
        <dbReference type="Proteomes" id="UP000280960"/>
    </source>
</evidence>
<dbReference type="Pfam" id="PF20256">
    <property type="entry name" value="MoCoBD_2"/>
    <property type="match status" value="1"/>
</dbReference>
<dbReference type="SMART" id="SM01008">
    <property type="entry name" value="Ald_Xan_dh_C"/>
    <property type="match status" value="1"/>
</dbReference>
<dbReference type="InterPro" id="IPR046867">
    <property type="entry name" value="AldOxase/xan_DH_MoCoBD2"/>
</dbReference>
<evidence type="ECO:0000256" key="1">
    <source>
        <dbReference type="ARBA" id="ARBA00022505"/>
    </source>
</evidence>
<sequence>MNESYIGKSIPRIESVDKVTGSARYVHDMKLPGMLYARILTSPHAHAKICSIDTSRAEKLPGVKAVLTGPELPYKLGLYLVDKDILAKDKVRYQGEAVAAVAAVSEEIAEEAVRLIKVEYEPLPAVFDPVEALKEDAPLVHEELGSYSFMKGVFNPRPNTNIANHFKLRKGDVEKGFQESYRIFENEFRMPQVQHVPMETHAVIAEWLPSGRINIYTSAQSPFTVRNLMSVAFNIPHSRIHVVIPYVGGGFGGKAGIHLEPLAATLSRKAGGRPVKLVATREEEFNTIPVRQGIIARIKTGVSAEGRILAEDITYYWDAGAYADYGVNIGRASGYSGAGPYDIDNVRIDSYTIYTNHPYGTAYRGFGHVEFFWAIERQMDIIAHEMGIDPYELRMKNLLKPGSITITGEKIRENTGRVDKCLEMVAKEIGWKGSKTEEERKKEFVTGRVKGKGIAVLHKAPAMPTFTSSSAIIKFNEDGSVDVLTSGTDYGQGTYTALAQIAAEVLKMPLEKVHVVWENDTDTGPYDWQTVASRYTFMGGNAVIKAARDLIEQMKKVASAVLRAPEDELEIDNEKVYIKHNPDEYVTYQQLAMGYVYPNGNAIGGPLIGRGSYIAQGLTNLDPETGQGLPAIDWTYGAHGIEIEVDVRTGEIHVKKVVSAFDVGRVINRILCEGQITGGVVQGLGTALLEGYVYNKDGKLLNNSFTDYKIPTAKDIPETLIPLFVETPQLDGPFGARGVAEHPMISVPSALGNALYDALGIDIKELPITSEQVWKKIKNKVTKT</sequence>
<accession>A0A3G2R8V0</accession>
<dbReference type="Gene3D" id="3.90.1170.50">
    <property type="entry name" value="Aldehyde oxidase/xanthine dehydrogenase, a/b hammerhead"/>
    <property type="match status" value="1"/>
</dbReference>
<dbReference type="InterPro" id="IPR016208">
    <property type="entry name" value="Ald_Oxase/xanthine_DH-like"/>
</dbReference>
<dbReference type="InterPro" id="IPR008274">
    <property type="entry name" value="AldOxase/xan_DH_MoCoBD1"/>
</dbReference>
<dbReference type="SUPFAM" id="SSF56003">
    <property type="entry name" value="Molybdenum cofactor-binding domain"/>
    <property type="match status" value="1"/>
</dbReference>
<name>A0A3G2R8V0_9FIRM</name>
<dbReference type="Pfam" id="PF01315">
    <property type="entry name" value="Ald_Xan_dh_C"/>
    <property type="match status" value="1"/>
</dbReference>
<dbReference type="Gene3D" id="3.30.365.10">
    <property type="entry name" value="Aldehyde oxidase/xanthine dehydrogenase, molybdopterin binding domain"/>
    <property type="match status" value="4"/>
</dbReference>
<evidence type="ECO:0000259" key="3">
    <source>
        <dbReference type="SMART" id="SM01008"/>
    </source>
</evidence>
<dbReference type="KEGG" id="bacg:D2962_15495"/>
<dbReference type="RefSeq" id="WP_122015509.1">
    <property type="nucleotide sequence ID" value="NZ_CP033169.1"/>
</dbReference>
<dbReference type="Pfam" id="PF02738">
    <property type="entry name" value="MoCoBD_1"/>
    <property type="match status" value="1"/>
</dbReference>
<dbReference type="GO" id="GO:0016491">
    <property type="term" value="F:oxidoreductase activity"/>
    <property type="evidence" value="ECO:0007669"/>
    <property type="project" value="UniProtKB-KW"/>
</dbReference>
<dbReference type="AlphaFoldDB" id="A0A3G2R8V0"/>
<dbReference type="PANTHER" id="PTHR11908:SF132">
    <property type="entry name" value="ALDEHYDE OXIDASE 1-RELATED"/>
    <property type="match status" value="1"/>
</dbReference>
<evidence type="ECO:0000313" key="4">
    <source>
        <dbReference type="EMBL" id="AYO31819.1"/>
    </source>
</evidence>